<dbReference type="RefSeq" id="WP_323327727.1">
    <property type="nucleotide sequence ID" value="NZ_JAYGIL010000007.1"/>
</dbReference>
<feature type="domain" description="Card1 CARF" evidence="2">
    <location>
        <begin position="5"/>
        <end position="148"/>
    </location>
</feature>
<protein>
    <submittedName>
        <fullName evidence="3">DUF1887 family CARF protein</fullName>
    </submittedName>
</protein>
<dbReference type="InterPro" id="IPR015093">
    <property type="entry name" value="Card1_endonucl_dom"/>
</dbReference>
<dbReference type="EMBL" id="JAYGIL010000007">
    <property type="protein sequence ID" value="MEA5402814.1"/>
    <property type="molecule type" value="Genomic_DNA"/>
</dbReference>
<dbReference type="SUPFAM" id="SSF52980">
    <property type="entry name" value="Restriction endonuclease-like"/>
    <property type="match status" value="1"/>
</dbReference>
<accession>A0ABU5S2U0</accession>
<organism evidence="3 4">
    <name type="scientific">Arcicella gelida</name>
    <dbReference type="NCBI Taxonomy" id="2984195"/>
    <lineage>
        <taxon>Bacteria</taxon>
        <taxon>Pseudomonadati</taxon>
        <taxon>Bacteroidota</taxon>
        <taxon>Cytophagia</taxon>
        <taxon>Cytophagales</taxon>
        <taxon>Flectobacillaceae</taxon>
        <taxon>Arcicella</taxon>
    </lineage>
</organism>
<evidence type="ECO:0000313" key="3">
    <source>
        <dbReference type="EMBL" id="MEA5402814.1"/>
    </source>
</evidence>
<sequence>MTKYLVSIIGNQTLPNILPIKEFDNQIHKYIFISTSKVQTELSWIKNLCNIEENQCINLPVDENDISDIVSKLEGISEQFNNDDLFLVNLTGGNKIMSLGVFQFFSQSSFKIKMFYLNMGSNVLRQVYPAIDASLRDEPLLYRINVADFLGSYGATITNSYGIFKMTKPREYTTVFFENEWSKEPIIRKIREEKYNIIFDRIDAVYRRELREFLSKINFSLTLEDRITKDEILYLTGGWWEEYCFHFIKEKLDIQEPFIAKGLMNDKTNNELDIAFVKDNVLHVLECKTTILNKDDFEDYVYKLAAIKDNKNGFGITVKAYLVTNLFKMTNNQIDATFKKRAEAFNVKLIDKSFLQSESFSL</sequence>
<dbReference type="Gene3D" id="3.40.50.10770">
    <property type="entry name" value="Hypothetical protein VC1899 like domain (Restriction endonuclease-like)"/>
    <property type="match status" value="1"/>
</dbReference>
<dbReference type="InterPro" id="IPR056339">
    <property type="entry name" value="CARF_Card1"/>
</dbReference>
<keyword evidence="4" id="KW-1185">Reference proteome</keyword>
<proteinExistence type="predicted"/>
<gene>
    <name evidence="3" type="ORF">VB776_07805</name>
</gene>
<evidence type="ECO:0000313" key="4">
    <source>
        <dbReference type="Proteomes" id="UP001303899"/>
    </source>
</evidence>
<name>A0ABU5S2U0_9BACT</name>
<evidence type="ECO:0000259" key="1">
    <source>
        <dbReference type="Pfam" id="PF09002"/>
    </source>
</evidence>
<dbReference type="Proteomes" id="UP001303899">
    <property type="component" value="Unassembled WGS sequence"/>
</dbReference>
<comment type="caution">
    <text evidence="3">The sequence shown here is derived from an EMBL/GenBank/DDBJ whole genome shotgun (WGS) entry which is preliminary data.</text>
</comment>
<dbReference type="Gene3D" id="3.40.1350.10">
    <property type="match status" value="1"/>
</dbReference>
<dbReference type="Pfam" id="PF09002">
    <property type="entry name" value="Card1_endonuc"/>
    <property type="match status" value="1"/>
</dbReference>
<dbReference type="InterPro" id="IPR011335">
    <property type="entry name" value="Restrct_endonuc-II-like"/>
</dbReference>
<feature type="domain" description="Card1 endonuclease" evidence="1">
    <location>
        <begin position="233"/>
        <end position="351"/>
    </location>
</feature>
<dbReference type="Pfam" id="PF23400">
    <property type="entry name" value="CARF_Card1"/>
    <property type="match status" value="1"/>
</dbReference>
<reference evidence="3 4" key="1">
    <citation type="submission" date="2023-12" db="EMBL/GenBank/DDBJ databases">
        <title>Novel species of the genus Arcicella isolated from rivers.</title>
        <authorList>
            <person name="Lu H."/>
        </authorList>
    </citation>
    <scope>NUCLEOTIDE SEQUENCE [LARGE SCALE GENOMIC DNA]</scope>
    <source>
        <strain evidence="3 4">DC2W</strain>
    </source>
</reference>
<dbReference type="InterPro" id="IPR011856">
    <property type="entry name" value="tRNA_endonuc-like_dom_sf"/>
</dbReference>
<evidence type="ECO:0000259" key="2">
    <source>
        <dbReference type="Pfam" id="PF23400"/>
    </source>
</evidence>